<feature type="region of interest" description="Disordered" evidence="9">
    <location>
        <begin position="400"/>
        <end position="430"/>
    </location>
</feature>
<dbReference type="AlphaFoldDB" id="A0A8J1UXB5"/>
<reference evidence="10" key="1">
    <citation type="submission" date="2022-03" db="EMBL/GenBank/DDBJ databases">
        <authorList>
            <person name="Martin C."/>
        </authorList>
    </citation>
    <scope>NUCLEOTIDE SEQUENCE</scope>
</reference>
<evidence type="ECO:0000313" key="10">
    <source>
        <dbReference type="EMBL" id="CAH1772701.1"/>
    </source>
</evidence>
<evidence type="ECO:0000313" key="11">
    <source>
        <dbReference type="Proteomes" id="UP000749559"/>
    </source>
</evidence>
<protein>
    <submittedName>
        <fullName evidence="10">Uncharacterized protein</fullName>
    </submittedName>
</protein>
<keyword evidence="4" id="KW-0677">Repeat</keyword>
<dbReference type="Pfam" id="PF13901">
    <property type="entry name" value="RH_dom"/>
    <property type="match status" value="1"/>
</dbReference>
<proteinExistence type="predicted"/>
<dbReference type="Pfam" id="PF02759">
    <property type="entry name" value="RUN"/>
    <property type="match status" value="1"/>
</dbReference>
<feature type="compositionally biased region" description="Basic and acidic residues" evidence="9">
    <location>
        <begin position="400"/>
        <end position="420"/>
    </location>
</feature>
<evidence type="ECO:0000256" key="6">
    <source>
        <dbReference type="ARBA" id="ARBA00022771"/>
    </source>
</evidence>
<keyword evidence="8" id="KW-0072">Autophagy</keyword>
<evidence type="ECO:0000256" key="9">
    <source>
        <dbReference type="SAM" id="MobiDB-lite"/>
    </source>
</evidence>
<feature type="region of interest" description="Disordered" evidence="9">
    <location>
        <begin position="463"/>
        <end position="545"/>
    </location>
</feature>
<dbReference type="InterPro" id="IPR037213">
    <property type="entry name" value="Run_dom_sf"/>
</dbReference>
<dbReference type="Proteomes" id="UP000749559">
    <property type="component" value="Unassembled WGS sequence"/>
</dbReference>
<evidence type="ECO:0000256" key="4">
    <source>
        <dbReference type="ARBA" id="ARBA00022737"/>
    </source>
</evidence>
<evidence type="ECO:0000256" key="1">
    <source>
        <dbReference type="ARBA" id="ARBA00004603"/>
    </source>
</evidence>
<keyword evidence="6" id="KW-0863">Zinc-finger</keyword>
<evidence type="ECO:0000256" key="3">
    <source>
        <dbReference type="ARBA" id="ARBA00022723"/>
    </source>
</evidence>
<feature type="compositionally biased region" description="Polar residues" evidence="9">
    <location>
        <begin position="272"/>
        <end position="290"/>
    </location>
</feature>
<dbReference type="CDD" id="cd17679">
    <property type="entry name" value="RUN_PLEKHM1"/>
    <property type="match status" value="1"/>
</dbReference>
<feature type="compositionally biased region" description="Basic and acidic residues" evidence="9">
    <location>
        <begin position="465"/>
        <end position="496"/>
    </location>
</feature>
<feature type="compositionally biased region" description="Low complexity" evidence="9">
    <location>
        <begin position="498"/>
        <end position="509"/>
    </location>
</feature>
<keyword evidence="5" id="KW-0967">Endosome</keyword>
<dbReference type="InterPro" id="IPR004012">
    <property type="entry name" value="Run_dom"/>
</dbReference>
<comment type="subcellular location">
    <subcellularLocation>
        <location evidence="1">Late endosome</location>
    </subcellularLocation>
</comment>
<dbReference type="PANTHER" id="PTHR12326:SF12">
    <property type="entry name" value="PLECKSTRIN HOMOLOGY AND RUN DOMAIN CONTAINING M1"/>
    <property type="match status" value="1"/>
</dbReference>
<dbReference type="InterPro" id="IPR025258">
    <property type="entry name" value="RH_dom"/>
</dbReference>
<name>A0A8J1UXB5_OWEFU</name>
<keyword evidence="11" id="KW-1185">Reference proteome</keyword>
<dbReference type="GO" id="GO:0006914">
    <property type="term" value="P:autophagy"/>
    <property type="evidence" value="ECO:0007669"/>
    <property type="project" value="UniProtKB-KW"/>
</dbReference>
<feature type="region of interest" description="Disordered" evidence="9">
    <location>
        <begin position="222"/>
        <end position="298"/>
    </location>
</feature>
<dbReference type="Gene3D" id="1.20.58.900">
    <property type="match status" value="1"/>
</dbReference>
<dbReference type="EMBL" id="CAIIXF020000001">
    <property type="protein sequence ID" value="CAH1772701.1"/>
    <property type="molecule type" value="Genomic_DNA"/>
</dbReference>
<dbReference type="GO" id="GO:0008270">
    <property type="term" value="F:zinc ion binding"/>
    <property type="evidence" value="ECO:0007669"/>
    <property type="project" value="UniProtKB-KW"/>
</dbReference>
<feature type="compositionally biased region" description="Polar residues" evidence="9">
    <location>
        <begin position="512"/>
        <end position="545"/>
    </location>
</feature>
<accession>A0A8J1UXB5</accession>
<dbReference type="InterPro" id="IPR051366">
    <property type="entry name" value="DEF8"/>
</dbReference>
<dbReference type="GO" id="GO:0005770">
    <property type="term" value="C:late endosome"/>
    <property type="evidence" value="ECO:0007669"/>
    <property type="project" value="UniProtKB-SubCell"/>
</dbReference>
<evidence type="ECO:0000256" key="2">
    <source>
        <dbReference type="ARBA" id="ARBA00022553"/>
    </source>
</evidence>
<dbReference type="PANTHER" id="PTHR12326">
    <property type="entry name" value="PLECKSTRIN HOMOLOGY DOMAIN CONTAINING PROTEIN"/>
    <property type="match status" value="1"/>
</dbReference>
<keyword evidence="7" id="KW-0862">Zinc</keyword>
<evidence type="ECO:0000256" key="8">
    <source>
        <dbReference type="ARBA" id="ARBA00023006"/>
    </source>
</evidence>
<dbReference type="SUPFAM" id="SSF140741">
    <property type="entry name" value="RUN domain-like"/>
    <property type="match status" value="1"/>
</dbReference>
<dbReference type="InterPro" id="IPR047326">
    <property type="entry name" value="RUN_PLEKHM1"/>
</dbReference>
<keyword evidence="3" id="KW-0479">Metal-binding</keyword>
<dbReference type="SMART" id="SM00593">
    <property type="entry name" value="RUN"/>
    <property type="match status" value="1"/>
</dbReference>
<sequence length="880" mass="98080">MNIFGRSELSPEELSREDWIRKTITAEFAGALKALQKEHINKDEVIHSGDHANAVCSALEAVFLHGLKSSIGSKISSYLGGPTPDIKENELDFWNFLCKFTHKDVISQLTHLGQITTTVGMCRAWVRMALNDYLMESYLDAMLKDKATVKYFYKRTSYLRDEEQPEILKSYLLSLTSYSFQLSYNSSVLNIWTPTPLILCGLLESQPTPRAVVSRTVSVSSATDMACSPPPAPVIEIPTEDTSPIHVRSTKPRSRSGSGRHGVAPSKHHTETASVESSPLTVENLSNFSTPKVPPNTPYGTGALTGKDIEDMRKLAMAVNAVAGSESSGASPISCPDPDNVRGRAIDESHVLQQDQIEPELEPIEKYEARMKKREEDAAIEEFLKMERQKIEEKVLAGEAVDDKPVESKAEAESKEDASKTAKGTIGIGLPDILSERIKSEALDPVTTTAMATTIETIPVTIPSKLRESFSDTDSNREKESNQDDKGSSEDGKESEILPGSLGNNLGLGQMTGWSSQFDGDQDANDSQLNDSTESQTTKPKAQSFRSLLSQYTPDASTISSAKMSDILEQHPILDDNTPEESSPSGADMVDTPSDYEVIPVGSSPMSEFADPRTQALVQVIGHICNEKGLDQQNYQCKGCSRPIGIIYGRARVCSYDGAYYCYECHENDEYVIPSRIVQNWDLRKHKVCKFTKDFLHEIEEQPLINIQQCNPKLYEHVNELNDIKLLRTQLSSLKSYLFTCKQSIADDLRKRVWPKEYLYNDIHMYSLADLLQVQNGGLAQSLKKIIKYASKHVYDCTLCSQKGFLCEICDSPKVIFPFEVEITIQCKECKAVFHKDCKLDSKNCPKCERRKQRQMKSGGQSITTPDTMDYGYLPQFITQ</sequence>
<organism evidence="10 11">
    <name type="scientific">Owenia fusiformis</name>
    <name type="common">Polychaete worm</name>
    <dbReference type="NCBI Taxonomy" id="6347"/>
    <lineage>
        <taxon>Eukaryota</taxon>
        <taxon>Metazoa</taxon>
        <taxon>Spiralia</taxon>
        <taxon>Lophotrochozoa</taxon>
        <taxon>Annelida</taxon>
        <taxon>Polychaeta</taxon>
        <taxon>Sedentaria</taxon>
        <taxon>Canalipalpata</taxon>
        <taxon>Sabellida</taxon>
        <taxon>Oweniida</taxon>
        <taxon>Oweniidae</taxon>
        <taxon>Owenia</taxon>
    </lineage>
</organism>
<evidence type="ECO:0000256" key="7">
    <source>
        <dbReference type="ARBA" id="ARBA00022833"/>
    </source>
</evidence>
<gene>
    <name evidence="10" type="ORF">OFUS_LOCUS421</name>
</gene>
<dbReference type="SMART" id="SM01175">
    <property type="entry name" value="DUF4206"/>
    <property type="match status" value="1"/>
</dbReference>
<dbReference type="PROSITE" id="PS50826">
    <property type="entry name" value="RUN"/>
    <property type="match status" value="1"/>
</dbReference>
<dbReference type="OrthoDB" id="62364at2759"/>
<evidence type="ECO:0000256" key="5">
    <source>
        <dbReference type="ARBA" id="ARBA00022753"/>
    </source>
</evidence>
<comment type="caution">
    <text evidence="10">The sequence shown here is derived from an EMBL/GenBank/DDBJ whole genome shotgun (WGS) entry which is preliminary data.</text>
</comment>
<keyword evidence="2" id="KW-0597">Phosphoprotein</keyword>